<evidence type="ECO:0000256" key="1">
    <source>
        <dbReference type="ARBA" id="ARBA00009437"/>
    </source>
</evidence>
<dbReference type="Proteomes" id="UP000182412">
    <property type="component" value="Unassembled WGS sequence"/>
</dbReference>
<dbReference type="GO" id="GO:0003700">
    <property type="term" value="F:DNA-binding transcription factor activity"/>
    <property type="evidence" value="ECO:0007669"/>
    <property type="project" value="InterPro"/>
</dbReference>
<comment type="similarity">
    <text evidence="1">Belongs to the LysR transcriptional regulatory family.</text>
</comment>
<proteinExistence type="inferred from homology"/>
<evidence type="ECO:0000313" key="6">
    <source>
        <dbReference type="EMBL" id="SDP70777.1"/>
    </source>
</evidence>
<keyword evidence="2" id="KW-0805">Transcription regulation</keyword>
<gene>
    <name evidence="6" type="ORF">SAMN05216366_14016</name>
</gene>
<dbReference type="Gene3D" id="1.10.10.10">
    <property type="entry name" value="Winged helix-like DNA-binding domain superfamily/Winged helix DNA-binding domain"/>
    <property type="match status" value="1"/>
</dbReference>
<reference evidence="6 7" key="1">
    <citation type="submission" date="2016-10" db="EMBL/GenBank/DDBJ databases">
        <authorList>
            <person name="de Groot N.N."/>
        </authorList>
    </citation>
    <scope>NUCLEOTIDE SEQUENCE [LARGE SCALE GENOMIC DNA]</scope>
    <source>
        <strain evidence="6 7">S137</strain>
    </source>
</reference>
<evidence type="ECO:0000256" key="3">
    <source>
        <dbReference type="ARBA" id="ARBA00023125"/>
    </source>
</evidence>
<dbReference type="AlphaFoldDB" id="A0A1H0UX75"/>
<evidence type="ECO:0000256" key="4">
    <source>
        <dbReference type="ARBA" id="ARBA00023163"/>
    </source>
</evidence>
<organism evidence="6 7">
    <name type="scientific">Selenomonas ruminantium</name>
    <dbReference type="NCBI Taxonomy" id="971"/>
    <lineage>
        <taxon>Bacteria</taxon>
        <taxon>Bacillati</taxon>
        <taxon>Bacillota</taxon>
        <taxon>Negativicutes</taxon>
        <taxon>Selenomonadales</taxon>
        <taxon>Selenomonadaceae</taxon>
        <taxon>Selenomonas</taxon>
    </lineage>
</organism>
<sequence>MNIQQMQYFAEVCRQENVTKAAASLHMSQSTLSLSMKNLETETGLNLFRHVGRNIQLTADGQWHFAG</sequence>
<name>A0A1H0UX75_SELRU</name>
<dbReference type="EMBL" id="FNJQ01000040">
    <property type="protein sequence ID" value="SDP70777.1"/>
    <property type="molecule type" value="Genomic_DNA"/>
</dbReference>
<dbReference type="PRINTS" id="PR00039">
    <property type="entry name" value="HTHLYSR"/>
</dbReference>
<dbReference type="PANTHER" id="PTHR30346">
    <property type="entry name" value="TRANSCRIPTIONAL DUAL REGULATOR HCAR-RELATED"/>
    <property type="match status" value="1"/>
</dbReference>
<dbReference type="PROSITE" id="PS50931">
    <property type="entry name" value="HTH_LYSR"/>
    <property type="match status" value="1"/>
</dbReference>
<keyword evidence="4" id="KW-0804">Transcription</keyword>
<feature type="domain" description="HTH lysR-type" evidence="5">
    <location>
        <begin position="1"/>
        <end position="58"/>
    </location>
</feature>
<dbReference type="PANTHER" id="PTHR30346:SF28">
    <property type="entry name" value="HTH-TYPE TRANSCRIPTIONAL REGULATOR CYNR"/>
    <property type="match status" value="1"/>
</dbReference>
<evidence type="ECO:0000259" key="5">
    <source>
        <dbReference type="PROSITE" id="PS50931"/>
    </source>
</evidence>
<evidence type="ECO:0000313" key="7">
    <source>
        <dbReference type="Proteomes" id="UP000182412"/>
    </source>
</evidence>
<dbReference type="InterPro" id="IPR000847">
    <property type="entry name" value="LysR_HTH_N"/>
</dbReference>
<dbReference type="Pfam" id="PF00126">
    <property type="entry name" value="HTH_1"/>
    <property type="match status" value="1"/>
</dbReference>
<keyword evidence="3" id="KW-0238">DNA-binding</keyword>
<accession>A0A1H0UX75</accession>
<dbReference type="RefSeq" id="WP_074573372.1">
    <property type="nucleotide sequence ID" value="NZ_FNJQ01000040.1"/>
</dbReference>
<evidence type="ECO:0000256" key="2">
    <source>
        <dbReference type="ARBA" id="ARBA00023015"/>
    </source>
</evidence>
<dbReference type="InterPro" id="IPR036388">
    <property type="entry name" value="WH-like_DNA-bd_sf"/>
</dbReference>
<dbReference type="GO" id="GO:0003677">
    <property type="term" value="F:DNA binding"/>
    <property type="evidence" value="ECO:0007669"/>
    <property type="project" value="UniProtKB-KW"/>
</dbReference>
<protein>
    <submittedName>
        <fullName evidence="6">Regulatory helix-turn-helix protein, lysR family</fullName>
    </submittedName>
</protein>
<dbReference type="SUPFAM" id="SSF46785">
    <property type="entry name" value="Winged helix' DNA-binding domain"/>
    <property type="match status" value="1"/>
</dbReference>
<dbReference type="GO" id="GO:0032993">
    <property type="term" value="C:protein-DNA complex"/>
    <property type="evidence" value="ECO:0007669"/>
    <property type="project" value="TreeGrafter"/>
</dbReference>
<dbReference type="InterPro" id="IPR036390">
    <property type="entry name" value="WH_DNA-bd_sf"/>
</dbReference>